<dbReference type="Proteomes" id="UP000176988">
    <property type="component" value="Unassembled WGS sequence"/>
</dbReference>
<name>A0A1F7WFH1_9BACT</name>
<evidence type="ECO:0000313" key="2">
    <source>
        <dbReference type="Proteomes" id="UP000176988"/>
    </source>
</evidence>
<comment type="caution">
    <text evidence="1">The sequence shown here is derived from an EMBL/GenBank/DDBJ whole genome shotgun (WGS) entry which is preliminary data.</text>
</comment>
<evidence type="ECO:0000313" key="1">
    <source>
        <dbReference type="EMBL" id="OGM01582.1"/>
    </source>
</evidence>
<sequence>MYDQELYKRILGEVLRISKTRVWRSKMLESTVPMPQTLPTLVTFAGTPEGSSSVLVVGSGDNVAWLTLSIQHLKAGLLILLMRCLRKPKIEYRGWIDRNSFNRLGFNNIYELSSRDCNLPCFVIPGRDPGSTIRSISMIQSFASGSRIKSGTTEIDSQNGSNRDGFDSRIICNSKPACWSVLAWSG</sequence>
<gene>
    <name evidence="1" type="ORF">A2480_01560</name>
</gene>
<reference evidence="1 2" key="1">
    <citation type="journal article" date="2016" name="Nat. Commun.">
        <title>Thousands of microbial genomes shed light on interconnected biogeochemical processes in an aquifer system.</title>
        <authorList>
            <person name="Anantharaman K."/>
            <person name="Brown C.T."/>
            <person name="Hug L.A."/>
            <person name="Sharon I."/>
            <person name="Castelle C.J."/>
            <person name="Probst A.J."/>
            <person name="Thomas B.C."/>
            <person name="Singh A."/>
            <person name="Wilkins M.J."/>
            <person name="Karaoz U."/>
            <person name="Brodie E.L."/>
            <person name="Williams K.H."/>
            <person name="Hubbard S.S."/>
            <person name="Banfield J.F."/>
        </authorList>
    </citation>
    <scope>NUCLEOTIDE SEQUENCE [LARGE SCALE GENOMIC DNA]</scope>
</reference>
<accession>A0A1F7WFH1</accession>
<organism evidence="1 2">
    <name type="scientific">Candidatus Uhrbacteria bacterium RIFOXYC2_FULL_47_19</name>
    <dbReference type="NCBI Taxonomy" id="1802424"/>
    <lineage>
        <taxon>Bacteria</taxon>
        <taxon>Candidatus Uhriibacteriota</taxon>
    </lineage>
</organism>
<proteinExistence type="predicted"/>
<dbReference type="AlphaFoldDB" id="A0A1F7WFH1"/>
<protein>
    <submittedName>
        <fullName evidence="1">Uncharacterized protein</fullName>
    </submittedName>
</protein>
<dbReference type="EMBL" id="MGFG01000004">
    <property type="protein sequence ID" value="OGM01582.1"/>
    <property type="molecule type" value="Genomic_DNA"/>
</dbReference>